<dbReference type="PANTHER" id="PTHR33969">
    <property type="entry name" value="SEGREGATION AND CONDENSATION PROTEIN A"/>
    <property type="match status" value="1"/>
</dbReference>
<dbReference type="PANTHER" id="PTHR33969:SF2">
    <property type="entry name" value="SEGREGATION AND CONDENSATION PROTEIN A"/>
    <property type="match status" value="1"/>
</dbReference>
<dbReference type="InterPro" id="IPR003768">
    <property type="entry name" value="ScpA"/>
</dbReference>
<sequence>MEEPATDAPPAGRAPVLSVEGFSGPLDFLVEMVRRHRVDLRQLSILALVDQFVAALEAHADDVPLEQRSAWVVLASQLVLLKAQLLAPAGPEEAERAEEEAQRRMAQLEELALMRAAAEWLGARPQLGRDFHARGQRERPTRPRSEMVLAFLEAVLVMLEGRVGREVTPVTPYRPAPPDLVRMPEALIRIREILTARPAGGPLRHFLPQIPPGHPQAALKRRSAVASTFLAGLQLAGEGVLRLEQEAPFGPIFLSALDATPRHA</sequence>
<dbReference type="Pfam" id="PF02616">
    <property type="entry name" value="SMC_ScpA"/>
    <property type="match status" value="1"/>
</dbReference>
<reference evidence="2 3" key="1">
    <citation type="submission" date="2020-09" db="EMBL/GenBank/DDBJ databases">
        <title>Roseomonas.</title>
        <authorList>
            <person name="Zhu W."/>
        </authorList>
    </citation>
    <scope>NUCLEOTIDE SEQUENCE [LARGE SCALE GENOMIC DNA]</scope>
    <source>
        <strain evidence="2 3">1311</strain>
    </source>
</reference>
<evidence type="ECO:0000313" key="3">
    <source>
        <dbReference type="Proteomes" id="UP001518990"/>
    </source>
</evidence>
<dbReference type="RefSeq" id="WP_207446342.1">
    <property type="nucleotide sequence ID" value="NZ_CP061094.1"/>
</dbReference>
<gene>
    <name evidence="2" type="ORF">IAI60_08555</name>
</gene>
<accession>A0ABS3KB42</accession>
<protein>
    <recommendedName>
        <fullName evidence="1">Segregation and condensation protein A</fullName>
    </recommendedName>
</protein>
<name>A0ABS3KB42_9PROT</name>
<comment type="caution">
    <text evidence="2">The sequence shown here is derived from an EMBL/GenBank/DDBJ whole genome shotgun (WGS) entry which is preliminary data.</text>
</comment>
<proteinExistence type="predicted"/>
<evidence type="ECO:0000256" key="1">
    <source>
        <dbReference type="ARBA" id="ARBA00044777"/>
    </source>
</evidence>
<organism evidence="2 3">
    <name type="scientific">Roseomonas marmotae</name>
    <dbReference type="NCBI Taxonomy" id="2768161"/>
    <lineage>
        <taxon>Bacteria</taxon>
        <taxon>Pseudomonadati</taxon>
        <taxon>Pseudomonadota</taxon>
        <taxon>Alphaproteobacteria</taxon>
        <taxon>Acetobacterales</taxon>
        <taxon>Roseomonadaceae</taxon>
        <taxon>Roseomonas</taxon>
    </lineage>
</organism>
<dbReference type="Proteomes" id="UP001518990">
    <property type="component" value="Unassembled WGS sequence"/>
</dbReference>
<keyword evidence="3" id="KW-1185">Reference proteome</keyword>
<evidence type="ECO:0000313" key="2">
    <source>
        <dbReference type="EMBL" id="MBO1074659.1"/>
    </source>
</evidence>
<dbReference type="EMBL" id="JACTNF010000006">
    <property type="protein sequence ID" value="MBO1074659.1"/>
    <property type="molecule type" value="Genomic_DNA"/>
</dbReference>
<dbReference type="Gene3D" id="6.10.250.2410">
    <property type="match status" value="1"/>
</dbReference>